<dbReference type="InterPro" id="IPR022648">
    <property type="entry name" value="Pr_cel_nuc_antig_N"/>
</dbReference>
<dbReference type="CDD" id="cd00577">
    <property type="entry name" value="PCNA"/>
    <property type="match status" value="1"/>
</dbReference>
<dbReference type="PRINTS" id="PR00339">
    <property type="entry name" value="PCNACYCLIN"/>
</dbReference>
<evidence type="ECO:0000256" key="2">
    <source>
        <dbReference type="ARBA" id="ARBA00023125"/>
    </source>
</evidence>
<comment type="caution">
    <text evidence="7">The sequence shown here is derived from an EMBL/GenBank/DDBJ whole genome shotgun (WGS) entry which is preliminary data.</text>
</comment>
<comment type="similarity">
    <text evidence="1 4">Belongs to the PCNA family.</text>
</comment>
<gene>
    <name evidence="7" type="primary">ga00550</name>
    <name evidence="7" type="ORF">PR202_ga00550</name>
</gene>
<evidence type="ECO:0000256" key="1">
    <source>
        <dbReference type="ARBA" id="ARBA00010462"/>
    </source>
</evidence>
<reference evidence="7" key="1">
    <citation type="journal article" date="2018" name="DNA Res.">
        <title>Multiple hybrid de novo genome assembly of finger millet, an orphan allotetraploid crop.</title>
        <authorList>
            <person name="Hatakeyama M."/>
            <person name="Aluri S."/>
            <person name="Balachadran M.T."/>
            <person name="Sivarajan S.R."/>
            <person name="Patrignani A."/>
            <person name="Gruter S."/>
            <person name="Poveda L."/>
            <person name="Shimizu-Inatsugi R."/>
            <person name="Baeten J."/>
            <person name="Francoijs K.J."/>
            <person name="Nataraja K.N."/>
            <person name="Reddy Y.A.N."/>
            <person name="Phadnis S."/>
            <person name="Ravikumar R.L."/>
            <person name="Schlapbach R."/>
            <person name="Sreeman S.M."/>
            <person name="Shimizu K.K."/>
        </authorList>
    </citation>
    <scope>NUCLEOTIDE SEQUENCE</scope>
</reference>
<dbReference type="PANTHER" id="PTHR11352">
    <property type="entry name" value="PROLIFERATING CELL NUCLEAR ANTIGEN"/>
    <property type="match status" value="1"/>
</dbReference>
<comment type="subcellular location">
    <subcellularLocation>
        <location evidence="3">Nucleus</location>
    </subcellularLocation>
</comment>
<reference evidence="7" key="2">
    <citation type="submission" date="2021-12" db="EMBL/GenBank/DDBJ databases">
        <title>Resequencing data analysis of finger millet.</title>
        <authorList>
            <person name="Hatakeyama M."/>
            <person name="Aluri S."/>
            <person name="Balachadran M.T."/>
            <person name="Sivarajan S.R."/>
            <person name="Poveda L."/>
            <person name="Shimizu-Inatsugi R."/>
            <person name="Schlapbach R."/>
            <person name="Sreeman S.M."/>
            <person name="Shimizu K.K."/>
        </authorList>
    </citation>
    <scope>NUCLEOTIDE SEQUENCE</scope>
</reference>
<dbReference type="Proteomes" id="UP001054889">
    <property type="component" value="Unassembled WGS sequence"/>
</dbReference>
<proteinExistence type="inferred from homology"/>
<comment type="function">
    <text evidence="3">This protein is an auxiliary protein of DNA polymerase delta and is involved in the control of eukaryotic DNA replication by increasing the polymerase's processivity during elongation of the leading strand.</text>
</comment>
<dbReference type="GO" id="GO:0003677">
    <property type="term" value="F:DNA binding"/>
    <property type="evidence" value="ECO:0007669"/>
    <property type="project" value="UniProtKB-KW"/>
</dbReference>
<dbReference type="EMBL" id="BQKI01000001">
    <property type="protein sequence ID" value="GJM84840.1"/>
    <property type="molecule type" value="Genomic_DNA"/>
</dbReference>
<dbReference type="GO" id="GO:0006275">
    <property type="term" value="P:regulation of DNA replication"/>
    <property type="evidence" value="ECO:0007669"/>
    <property type="project" value="InterPro"/>
</dbReference>
<organism evidence="7 8">
    <name type="scientific">Eleusine coracana subsp. coracana</name>
    <dbReference type="NCBI Taxonomy" id="191504"/>
    <lineage>
        <taxon>Eukaryota</taxon>
        <taxon>Viridiplantae</taxon>
        <taxon>Streptophyta</taxon>
        <taxon>Embryophyta</taxon>
        <taxon>Tracheophyta</taxon>
        <taxon>Spermatophyta</taxon>
        <taxon>Magnoliopsida</taxon>
        <taxon>Liliopsida</taxon>
        <taxon>Poales</taxon>
        <taxon>Poaceae</taxon>
        <taxon>PACMAD clade</taxon>
        <taxon>Chloridoideae</taxon>
        <taxon>Cynodonteae</taxon>
        <taxon>Eleusininae</taxon>
        <taxon>Eleusine</taxon>
    </lineage>
</organism>
<dbReference type="SUPFAM" id="SSF55979">
    <property type="entry name" value="DNA clamp"/>
    <property type="match status" value="2"/>
</dbReference>
<dbReference type="Pfam" id="PF02747">
    <property type="entry name" value="PCNA_C"/>
    <property type="match status" value="1"/>
</dbReference>
<keyword evidence="3" id="KW-0539">Nucleus</keyword>
<dbReference type="AlphaFoldDB" id="A0AAV5BE60"/>
<dbReference type="GO" id="GO:0006272">
    <property type="term" value="P:leading strand elongation"/>
    <property type="evidence" value="ECO:0007669"/>
    <property type="project" value="TreeGrafter"/>
</dbReference>
<dbReference type="Gene3D" id="3.70.10.10">
    <property type="match status" value="1"/>
</dbReference>
<evidence type="ECO:0000259" key="5">
    <source>
        <dbReference type="Pfam" id="PF00705"/>
    </source>
</evidence>
<feature type="domain" description="Proliferating cell nuclear antigen PCNA C-terminal" evidence="6">
    <location>
        <begin position="133"/>
        <end position="187"/>
    </location>
</feature>
<dbReference type="InterPro" id="IPR022649">
    <property type="entry name" value="Pr_cel_nuc_antig_C"/>
</dbReference>
<accession>A0AAV5BE60</accession>
<dbReference type="InterPro" id="IPR046938">
    <property type="entry name" value="DNA_clamp_sf"/>
</dbReference>
<dbReference type="GO" id="GO:0006298">
    <property type="term" value="P:mismatch repair"/>
    <property type="evidence" value="ECO:0007669"/>
    <property type="project" value="TreeGrafter"/>
</dbReference>
<dbReference type="Pfam" id="PF00705">
    <property type="entry name" value="PCNA_N"/>
    <property type="match status" value="1"/>
</dbReference>
<protein>
    <recommendedName>
        <fullName evidence="3">DNA sliding clamp PCNA</fullName>
    </recommendedName>
</protein>
<evidence type="ECO:0000256" key="4">
    <source>
        <dbReference type="RuleBase" id="RU003671"/>
    </source>
</evidence>
<evidence type="ECO:0000313" key="8">
    <source>
        <dbReference type="Proteomes" id="UP001054889"/>
    </source>
</evidence>
<keyword evidence="8" id="KW-1185">Reference proteome</keyword>
<evidence type="ECO:0000259" key="6">
    <source>
        <dbReference type="Pfam" id="PF02747"/>
    </source>
</evidence>
<feature type="domain" description="Proliferating cell nuclear antigen PCNA N-terminal" evidence="5">
    <location>
        <begin position="1"/>
        <end position="122"/>
    </location>
</feature>
<keyword evidence="4" id="KW-0235">DNA replication</keyword>
<dbReference type="GO" id="GO:0043626">
    <property type="term" value="C:PCNA complex"/>
    <property type="evidence" value="ECO:0007669"/>
    <property type="project" value="TreeGrafter"/>
</dbReference>
<dbReference type="PANTHER" id="PTHR11352:SF0">
    <property type="entry name" value="PROLIFERATING CELL NUCLEAR ANTIGEN"/>
    <property type="match status" value="1"/>
</dbReference>
<name>A0AAV5BE60_ELECO</name>
<dbReference type="InterPro" id="IPR000730">
    <property type="entry name" value="Pr_cel_nuc_antig"/>
</dbReference>
<sequence>MLVLKLVKESLFLNVLEAMLDRVDVVNVDCSSMGLKLQAVDTGHITIIELFIPAKDFENYYCDEVLCVGIPVDDMVKTICCTDEDDTITIKVGDENFNTITLSFESPKNSSTMACNLRVVDANGDFLHIPEVLDSNYQAIVQMPSAEFMRICKYLSNIDGDGHISVTEEGLMFFAFGGTGDVKIKCIKVLGIIWSFIYGFCNVIPNIAAIGSKTVSLNCKCDSTGWLSS</sequence>
<keyword evidence="2 4" id="KW-0238">DNA-binding</keyword>
<dbReference type="NCBIfam" id="TIGR00590">
    <property type="entry name" value="pcna"/>
    <property type="match status" value="1"/>
</dbReference>
<dbReference type="GO" id="GO:0019985">
    <property type="term" value="P:translesion synthesis"/>
    <property type="evidence" value="ECO:0007669"/>
    <property type="project" value="TreeGrafter"/>
</dbReference>
<evidence type="ECO:0000313" key="7">
    <source>
        <dbReference type="EMBL" id="GJM84840.1"/>
    </source>
</evidence>
<dbReference type="GO" id="GO:0030337">
    <property type="term" value="F:DNA polymerase processivity factor activity"/>
    <property type="evidence" value="ECO:0007669"/>
    <property type="project" value="InterPro"/>
</dbReference>
<evidence type="ECO:0000256" key="3">
    <source>
        <dbReference type="RuleBase" id="RU000641"/>
    </source>
</evidence>